<keyword evidence="4" id="KW-0547">Nucleotide-binding</keyword>
<dbReference type="Pfam" id="PF00664">
    <property type="entry name" value="ABC_membrane"/>
    <property type="match status" value="1"/>
</dbReference>
<keyword evidence="2" id="KW-0813">Transport</keyword>
<dbReference type="PANTHER" id="PTHR43394">
    <property type="entry name" value="ATP-DEPENDENT PERMEASE MDL1, MITOCHONDRIAL"/>
    <property type="match status" value="1"/>
</dbReference>
<feature type="domain" description="ABC transporter" evidence="10">
    <location>
        <begin position="384"/>
        <end position="618"/>
    </location>
</feature>
<dbReference type="InterPro" id="IPR017871">
    <property type="entry name" value="ABC_transporter-like_CS"/>
</dbReference>
<evidence type="ECO:0000256" key="5">
    <source>
        <dbReference type="ARBA" id="ARBA00022840"/>
    </source>
</evidence>
<dbReference type="GO" id="GO:0005524">
    <property type="term" value="F:ATP binding"/>
    <property type="evidence" value="ECO:0007669"/>
    <property type="project" value="UniProtKB-KW"/>
</dbReference>
<dbReference type="SUPFAM" id="SSF52540">
    <property type="entry name" value="P-loop containing nucleoside triphosphate hydrolases"/>
    <property type="match status" value="1"/>
</dbReference>
<dbReference type="SMART" id="SM00382">
    <property type="entry name" value="AAA"/>
    <property type="match status" value="1"/>
</dbReference>
<evidence type="ECO:0000313" key="13">
    <source>
        <dbReference type="Proteomes" id="UP000219327"/>
    </source>
</evidence>
<evidence type="ECO:0000256" key="4">
    <source>
        <dbReference type="ARBA" id="ARBA00022741"/>
    </source>
</evidence>
<dbReference type="GO" id="GO:0005886">
    <property type="term" value="C:plasma membrane"/>
    <property type="evidence" value="ECO:0007669"/>
    <property type="project" value="UniProtKB-SubCell"/>
</dbReference>
<comment type="subcellular location">
    <subcellularLocation>
        <location evidence="1">Cell membrane</location>
        <topology evidence="1">Multi-pass membrane protein</topology>
    </subcellularLocation>
</comment>
<dbReference type="InterPro" id="IPR003439">
    <property type="entry name" value="ABC_transporter-like_ATP-bd"/>
</dbReference>
<evidence type="ECO:0000313" key="12">
    <source>
        <dbReference type="EMBL" id="PDH40840.1"/>
    </source>
</evidence>
<evidence type="ECO:0000256" key="7">
    <source>
        <dbReference type="ARBA" id="ARBA00023136"/>
    </source>
</evidence>
<feature type="transmembrane region" description="Helical" evidence="9">
    <location>
        <begin position="206"/>
        <end position="227"/>
    </location>
</feature>
<dbReference type="PROSITE" id="PS50929">
    <property type="entry name" value="ABC_TM1F"/>
    <property type="match status" value="1"/>
</dbReference>
<dbReference type="InterPro" id="IPR036640">
    <property type="entry name" value="ABC1_TM_sf"/>
</dbReference>
<comment type="caution">
    <text evidence="12">The sequence shown here is derived from an EMBL/GenBank/DDBJ whole genome shotgun (WGS) entry which is preliminary data.</text>
</comment>
<dbReference type="Gene3D" id="3.40.50.300">
    <property type="entry name" value="P-loop containing nucleotide triphosphate hydrolases"/>
    <property type="match status" value="1"/>
</dbReference>
<evidence type="ECO:0000259" key="11">
    <source>
        <dbReference type="PROSITE" id="PS50929"/>
    </source>
</evidence>
<feature type="domain" description="ABC transmembrane type-1" evidence="11">
    <location>
        <begin position="46"/>
        <end position="349"/>
    </location>
</feature>
<name>A0A2A5WW99_9GAMM</name>
<feature type="transmembrane region" description="Helical" evidence="9">
    <location>
        <begin position="42"/>
        <end position="64"/>
    </location>
</feature>
<dbReference type="AlphaFoldDB" id="A0A2A5WW99"/>
<dbReference type="InterPro" id="IPR039421">
    <property type="entry name" value="Type_1_exporter"/>
</dbReference>
<gene>
    <name evidence="12" type="ORF">CNE99_02790</name>
</gene>
<evidence type="ECO:0000256" key="9">
    <source>
        <dbReference type="SAM" id="Phobius"/>
    </source>
</evidence>
<evidence type="ECO:0000256" key="2">
    <source>
        <dbReference type="ARBA" id="ARBA00022448"/>
    </source>
</evidence>
<feature type="transmembrane region" description="Helical" evidence="9">
    <location>
        <begin position="175"/>
        <end position="200"/>
    </location>
</feature>
<keyword evidence="3 9" id="KW-0812">Transmembrane</keyword>
<dbReference type="PROSITE" id="PS50893">
    <property type="entry name" value="ABC_TRANSPORTER_2"/>
    <property type="match status" value="1"/>
</dbReference>
<dbReference type="GO" id="GO:0016887">
    <property type="term" value="F:ATP hydrolysis activity"/>
    <property type="evidence" value="ECO:0007669"/>
    <property type="project" value="InterPro"/>
</dbReference>
<keyword evidence="6 9" id="KW-1133">Transmembrane helix</keyword>
<dbReference type="SUPFAM" id="SSF90123">
    <property type="entry name" value="ABC transporter transmembrane region"/>
    <property type="match status" value="1"/>
</dbReference>
<evidence type="ECO:0000256" key="6">
    <source>
        <dbReference type="ARBA" id="ARBA00022989"/>
    </source>
</evidence>
<proteinExistence type="predicted"/>
<dbReference type="Pfam" id="PF00005">
    <property type="entry name" value="ABC_tran"/>
    <property type="match status" value="1"/>
</dbReference>
<evidence type="ECO:0000259" key="10">
    <source>
        <dbReference type="PROSITE" id="PS50893"/>
    </source>
</evidence>
<evidence type="ECO:0000256" key="1">
    <source>
        <dbReference type="ARBA" id="ARBA00004651"/>
    </source>
</evidence>
<dbReference type="Gene3D" id="1.20.1560.10">
    <property type="entry name" value="ABC transporter type 1, transmembrane domain"/>
    <property type="match status" value="1"/>
</dbReference>
<feature type="region of interest" description="Disordered" evidence="8">
    <location>
        <begin position="650"/>
        <end position="676"/>
    </location>
</feature>
<dbReference type="InterPro" id="IPR027417">
    <property type="entry name" value="P-loop_NTPase"/>
</dbReference>
<dbReference type="PROSITE" id="PS00211">
    <property type="entry name" value="ABC_TRANSPORTER_1"/>
    <property type="match status" value="1"/>
</dbReference>
<dbReference type="PANTHER" id="PTHR43394:SF1">
    <property type="entry name" value="ATP-BINDING CASSETTE SUB-FAMILY B MEMBER 10, MITOCHONDRIAL"/>
    <property type="match status" value="1"/>
</dbReference>
<feature type="transmembrane region" description="Helical" evidence="9">
    <location>
        <begin position="103"/>
        <end position="124"/>
    </location>
</feature>
<dbReference type="CDD" id="cd18544">
    <property type="entry name" value="ABC_6TM_TmrA_like"/>
    <property type="match status" value="1"/>
</dbReference>
<dbReference type="Proteomes" id="UP000219327">
    <property type="component" value="Unassembled WGS sequence"/>
</dbReference>
<reference evidence="12 13" key="1">
    <citation type="submission" date="2017-08" db="EMBL/GenBank/DDBJ databases">
        <title>Fine stratification of microbial communities through a metagenomic profile of the photic zone.</title>
        <authorList>
            <person name="Haro-Moreno J.M."/>
            <person name="Lopez-Perez M."/>
            <person name="De La Torre J."/>
            <person name="Picazo A."/>
            <person name="Camacho A."/>
            <person name="Rodriguez-Valera F."/>
        </authorList>
    </citation>
    <scope>NUCLEOTIDE SEQUENCE [LARGE SCALE GENOMIC DNA]</scope>
    <source>
        <strain evidence="12">MED-G24</strain>
    </source>
</reference>
<keyword evidence="5" id="KW-0067">ATP-binding</keyword>
<keyword evidence="7 9" id="KW-0472">Membrane</keyword>
<organism evidence="12 13">
    <name type="scientific">OM182 bacterium MED-G24</name>
    <dbReference type="NCBI Taxonomy" id="1986255"/>
    <lineage>
        <taxon>Bacteria</taxon>
        <taxon>Pseudomonadati</taxon>
        <taxon>Pseudomonadota</taxon>
        <taxon>Gammaproteobacteria</taxon>
        <taxon>OMG group</taxon>
        <taxon>OM182 clade</taxon>
    </lineage>
</organism>
<sequence length="676" mass="75596">MSEQKKQSPPRDYSAFDVELTHQALNFRLFGRLLKWMRPYRITLGVSIAFVLLGATTSVLLPVVTGRVLIDTILLPSAAGDDLPDYGLVDLTHWLADTLSVDLLVAAGVIYIVMHIGHAVLMFLHQLTLVSSSLKALRDLRMDLFASLQNKPIAFYDHVSVGRVMTRVSNDVENLFALLTGFGMLVGEFVPFFLALFLMLHISIELTMVVAVTLPVAAVGTYAFRIVMSRIFRLIRDSVSSLNQYMQEDLSGIDVVQLSGREALNIEQYGERNKENRQQEFRAINYEVLYENFNNSLASMATAGIVWYGGGTVVQESISLGALVLFTHLINLMVQPVVILGQQFNVLFRSMASGERIFQAIDWEEALHEPKQPARLPERLAGEVEFRNVDFGYYAHDPILKDVSFRIEPGEKLAIVGPTGSGKSTIIRLLMRFYDFKDGMVFLDGVDVNQINSHELHRRVGVVLQDFHIFSGTVRDNITLGNPDITNERAEWAARVVNAHRFIQQLPEGYESELGERGKSLSQGQRQLLAFARVLAADPEILVLDEATASIDTATELVIQDALHKLTEGRTSIMVAHRLQTIRECDRILVLHHGVVHEHGTHEELLAKRGIYHTLHELQFQDAEAAEELSGETTLSDVNQVKAIAELDWNDADEESLHDDPAEPEQPSPLGGEKLD</sequence>
<dbReference type="InterPro" id="IPR011527">
    <property type="entry name" value="ABC1_TM_dom"/>
</dbReference>
<dbReference type="EMBL" id="NTKD01000008">
    <property type="protein sequence ID" value="PDH40840.1"/>
    <property type="molecule type" value="Genomic_DNA"/>
</dbReference>
<protein>
    <submittedName>
        <fullName evidence="12">ABC transporter</fullName>
    </submittedName>
</protein>
<accession>A0A2A5WW99</accession>
<dbReference type="GO" id="GO:0015421">
    <property type="term" value="F:ABC-type oligopeptide transporter activity"/>
    <property type="evidence" value="ECO:0007669"/>
    <property type="project" value="TreeGrafter"/>
</dbReference>
<evidence type="ECO:0000256" key="3">
    <source>
        <dbReference type="ARBA" id="ARBA00022692"/>
    </source>
</evidence>
<dbReference type="CDD" id="cd03254">
    <property type="entry name" value="ABCC_Glucan_exporter_like"/>
    <property type="match status" value="1"/>
</dbReference>
<evidence type="ECO:0000256" key="8">
    <source>
        <dbReference type="SAM" id="MobiDB-lite"/>
    </source>
</evidence>
<dbReference type="InterPro" id="IPR003593">
    <property type="entry name" value="AAA+_ATPase"/>
</dbReference>
<dbReference type="FunFam" id="3.40.50.300:FF:000287">
    <property type="entry name" value="Multidrug ABC transporter ATP-binding protein"/>
    <property type="match status" value="1"/>
</dbReference>